<evidence type="ECO:0000313" key="2">
    <source>
        <dbReference type="Proteomes" id="UP000001423"/>
    </source>
</evidence>
<dbReference type="EMBL" id="BX548175">
    <property type="protein sequence ID" value="CAX32401.1"/>
    <property type="molecule type" value="Genomic_DNA"/>
</dbReference>
<keyword evidence="2" id="KW-1185">Reference proteome</keyword>
<protein>
    <submittedName>
        <fullName evidence="1">Uncharacterized protein</fullName>
    </submittedName>
</protein>
<dbReference type="KEGG" id="pmt:PMT_2882"/>
<dbReference type="AlphaFoldDB" id="B9ESQ1"/>
<proteinExistence type="predicted"/>
<gene>
    <name evidence="1" type="ordered locus">PMT_2882</name>
</gene>
<sequence length="52" mass="5785">MIKSKISLSQESGLIQKWSDQEVVCLPVDLQDIDALSLSESDDAIFQTITNM</sequence>
<dbReference type="Proteomes" id="UP000001423">
    <property type="component" value="Chromosome"/>
</dbReference>
<evidence type="ECO:0000313" key="1">
    <source>
        <dbReference type="EMBL" id="CAX32401.1"/>
    </source>
</evidence>
<dbReference type="HOGENOM" id="CLU_3083551_0_0_3"/>
<accession>B9ESQ1</accession>
<name>B9ESQ1_PROMM</name>
<organism evidence="1 2">
    <name type="scientific">Prochlorococcus marinus (strain MIT 9313)</name>
    <dbReference type="NCBI Taxonomy" id="74547"/>
    <lineage>
        <taxon>Bacteria</taxon>
        <taxon>Bacillati</taxon>
        <taxon>Cyanobacteriota</taxon>
        <taxon>Cyanophyceae</taxon>
        <taxon>Synechococcales</taxon>
        <taxon>Prochlorococcaceae</taxon>
        <taxon>Prochlorococcus</taxon>
    </lineage>
</organism>
<reference evidence="1 2" key="1">
    <citation type="journal article" date="2003" name="Nature">
        <title>Genome divergence in two Prochlorococcus ecotypes reflects oceanic niche differentiation.</title>
        <authorList>
            <person name="Rocap G."/>
            <person name="Larimer F.W."/>
            <person name="Lamerdin J.E."/>
            <person name="Malfatti S."/>
            <person name="Chain P."/>
            <person name="Ahlgren N.A."/>
            <person name="Arellano A."/>
            <person name="Coleman M."/>
            <person name="Hauser L."/>
            <person name="Hess W.R."/>
            <person name="Johnson Z.I."/>
            <person name="Land M.L."/>
            <person name="Lindell D."/>
            <person name="Post A.F."/>
            <person name="Regala W."/>
            <person name="Shah M."/>
            <person name="Shaw S.L."/>
            <person name="Steglich C."/>
            <person name="Sullivan M.B."/>
            <person name="Ting C.S."/>
            <person name="Tolonen A."/>
            <person name="Webb E.A."/>
            <person name="Zinser E.R."/>
            <person name="Chisholm S.W."/>
        </authorList>
    </citation>
    <scope>NUCLEOTIDE SEQUENCE [LARGE SCALE GENOMIC DNA]</scope>
    <source>
        <strain evidence="2">MIT 9313</strain>
    </source>
</reference>